<dbReference type="OrthoDB" id="152992at2"/>
<dbReference type="InterPro" id="IPR025324">
    <property type="entry name" value="DUF4230"/>
</dbReference>
<dbReference type="EMBL" id="SORX01000001">
    <property type="protein sequence ID" value="TFE04205.1"/>
    <property type="molecule type" value="Genomic_DNA"/>
</dbReference>
<keyword evidence="1" id="KW-0812">Transmembrane</keyword>
<evidence type="ECO:0000313" key="3">
    <source>
        <dbReference type="Proteomes" id="UP000297776"/>
    </source>
</evidence>
<reference evidence="2 3" key="1">
    <citation type="submission" date="2019-03" db="EMBL/GenBank/DDBJ databases">
        <authorList>
            <person name="Yang Y."/>
        </authorList>
    </citation>
    <scope>NUCLEOTIDE SEQUENCE [LARGE SCALE GENOMIC DNA]</scope>
    <source>
        <strain evidence="2 3">ASL-1</strain>
    </source>
</reference>
<sequence>MRKEIQNPAKGLLNGDEMRKGLFLIWRLKSILIGILFLAIIVGLSIFGYVFIAGDNKEENSETFVEQVRDMNALATSQAFIKTVVEQTDNQLFGQDINVNLPGTQRKLLLIVPGTVLAGVDLEQLTEDDIEVNEEERTISLTLPRASLLQEPSLRMDEVEAFSVEGIFRSNVNWEEGFEIAAEAQTLMEQEAIEQGVLIQAEENAARALTEFFEYAGYDAEITFE</sequence>
<evidence type="ECO:0000313" key="2">
    <source>
        <dbReference type="EMBL" id="TFE04205.1"/>
    </source>
</evidence>
<dbReference type="Proteomes" id="UP000297776">
    <property type="component" value="Unassembled WGS sequence"/>
</dbReference>
<evidence type="ECO:0000256" key="1">
    <source>
        <dbReference type="SAM" id="Phobius"/>
    </source>
</evidence>
<keyword evidence="3" id="KW-1185">Reference proteome</keyword>
<feature type="transmembrane region" description="Helical" evidence="1">
    <location>
        <begin position="28"/>
        <end position="52"/>
    </location>
</feature>
<dbReference type="AlphaFoldDB" id="A0A4Y8LTB6"/>
<name>A0A4Y8LTB6_9BACL</name>
<organism evidence="2 3">
    <name type="scientific">Jeotgalibacillus salarius</name>
    <dbReference type="NCBI Taxonomy" id="546023"/>
    <lineage>
        <taxon>Bacteria</taxon>
        <taxon>Bacillati</taxon>
        <taxon>Bacillota</taxon>
        <taxon>Bacilli</taxon>
        <taxon>Bacillales</taxon>
        <taxon>Caryophanaceae</taxon>
        <taxon>Jeotgalibacillus</taxon>
    </lineage>
</organism>
<accession>A0A4Y8LTB6</accession>
<protein>
    <submittedName>
        <fullName evidence="2">DUF4230 domain-containing protein</fullName>
    </submittedName>
</protein>
<dbReference type="RefSeq" id="WP_134379274.1">
    <property type="nucleotide sequence ID" value="NZ_SORX01000001.1"/>
</dbReference>
<keyword evidence="1" id="KW-1133">Transmembrane helix</keyword>
<dbReference type="Pfam" id="PF14014">
    <property type="entry name" value="DUF4230"/>
    <property type="match status" value="1"/>
</dbReference>
<proteinExistence type="predicted"/>
<comment type="caution">
    <text evidence="2">The sequence shown here is derived from an EMBL/GenBank/DDBJ whole genome shotgun (WGS) entry which is preliminary data.</text>
</comment>
<gene>
    <name evidence="2" type="ORF">E2626_02440</name>
</gene>
<keyword evidence="1" id="KW-0472">Membrane</keyword>